<dbReference type="GO" id="GO:0016831">
    <property type="term" value="F:carboxy-lyase activity"/>
    <property type="evidence" value="ECO:0007669"/>
    <property type="project" value="InterPro"/>
</dbReference>
<organism evidence="3 4">
    <name type="scientific">Adhaeribacter rhizoryzae</name>
    <dbReference type="NCBI Taxonomy" id="2607907"/>
    <lineage>
        <taxon>Bacteria</taxon>
        <taxon>Pseudomonadati</taxon>
        <taxon>Bacteroidota</taxon>
        <taxon>Cytophagia</taxon>
        <taxon>Cytophagales</taxon>
        <taxon>Hymenobacteraceae</taxon>
        <taxon>Adhaeribacter</taxon>
    </lineage>
</organism>
<keyword evidence="1" id="KW-0456">Lyase</keyword>
<dbReference type="GO" id="GO:0005737">
    <property type="term" value="C:cytoplasm"/>
    <property type="evidence" value="ECO:0007669"/>
    <property type="project" value="TreeGrafter"/>
</dbReference>
<evidence type="ECO:0000256" key="1">
    <source>
        <dbReference type="ARBA" id="ARBA00023239"/>
    </source>
</evidence>
<keyword evidence="4" id="KW-1185">Reference proteome</keyword>
<dbReference type="PANTHER" id="PTHR21240:SF28">
    <property type="entry name" value="ISO-OROTATE DECARBOXYLASE (EUROFUNG)"/>
    <property type="match status" value="1"/>
</dbReference>
<dbReference type="Proteomes" id="UP000323426">
    <property type="component" value="Unassembled WGS sequence"/>
</dbReference>
<protein>
    <submittedName>
        <fullName evidence="3">Amidohydrolase family protein</fullName>
    </submittedName>
</protein>
<keyword evidence="3" id="KW-0378">Hydrolase</keyword>
<reference evidence="3 4" key="1">
    <citation type="submission" date="2019-09" db="EMBL/GenBank/DDBJ databases">
        <title>Genome sequence and assembly of Adhaeribacter sp.</title>
        <authorList>
            <person name="Chhetri G."/>
        </authorList>
    </citation>
    <scope>NUCLEOTIDE SEQUENCE [LARGE SCALE GENOMIC DNA]</scope>
    <source>
        <strain evidence="3 4">DK36</strain>
    </source>
</reference>
<dbReference type="InterPro" id="IPR032466">
    <property type="entry name" value="Metal_Hydrolase"/>
</dbReference>
<dbReference type="EMBL" id="VWSF01000005">
    <property type="protein sequence ID" value="KAA5547598.1"/>
    <property type="molecule type" value="Genomic_DNA"/>
</dbReference>
<sequence length="366" mass="41849">MAGLLTLAGCATPGPPANQEKYYTLDDFSSVPKFDTHVHLNTTDPSLLEQAQRDNFRLLTINVNAPHYPTITQQQELALQHRKNFSDRLAYATTFSVQNWGAAHWAEESLAYLKSALAQGAIGVKIWKNIGMELKDENGAFVMINDPRFKPILDYLEQNKIPVIGHLGEPKNCWLPLAEMTVNNNRNYYAQNPRYHMYLHPEAPSYEEHIRARDQVLAMHPRLPFTGAHLGSLEWSVDELAKRLDKYPNLAVDISARMAHLQYQAQTDWQKVRNFIIKYQDRLVYATDIAVDTKEAPAKVKERAHATWLRDWRFLVTADTMTNPNVNGEFKSLHLPKTTINKIYHKNALKMFPGLAKLDKSGSKKK</sequence>
<dbReference type="InterPro" id="IPR032465">
    <property type="entry name" value="ACMSD"/>
</dbReference>
<evidence type="ECO:0000259" key="2">
    <source>
        <dbReference type="Pfam" id="PF04909"/>
    </source>
</evidence>
<dbReference type="SUPFAM" id="SSF51556">
    <property type="entry name" value="Metallo-dependent hydrolases"/>
    <property type="match status" value="1"/>
</dbReference>
<gene>
    <name evidence="3" type="ORF">F0145_09420</name>
</gene>
<dbReference type="GO" id="GO:0016787">
    <property type="term" value="F:hydrolase activity"/>
    <property type="evidence" value="ECO:0007669"/>
    <property type="project" value="UniProtKB-KW"/>
</dbReference>
<dbReference type="Pfam" id="PF04909">
    <property type="entry name" value="Amidohydro_2"/>
    <property type="match status" value="1"/>
</dbReference>
<dbReference type="GO" id="GO:0019748">
    <property type="term" value="P:secondary metabolic process"/>
    <property type="evidence" value="ECO:0007669"/>
    <property type="project" value="TreeGrafter"/>
</dbReference>
<name>A0A5M6DJ70_9BACT</name>
<evidence type="ECO:0000313" key="4">
    <source>
        <dbReference type="Proteomes" id="UP000323426"/>
    </source>
</evidence>
<feature type="domain" description="Amidohydrolase-related" evidence="2">
    <location>
        <begin position="102"/>
        <end position="353"/>
    </location>
</feature>
<dbReference type="PANTHER" id="PTHR21240">
    <property type="entry name" value="2-AMINO-3-CARBOXYLMUCONATE-6-SEMIALDEHYDE DECARBOXYLASE"/>
    <property type="match status" value="1"/>
</dbReference>
<accession>A0A5M6DJ70</accession>
<evidence type="ECO:0000313" key="3">
    <source>
        <dbReference type="EMBL" id="KAA5547598.1"/>
    </source>
</evidence>
<proteinExistence type="predicted"/>
<comment type="caution">
    <text evidence="3">The sequence shown here is derived from an EMBL/GenBank/DDBJ whole genome shotgun (WGS) entry which is preliminary data.</text>
</comment>
<dbReference type="Gene3D" id="3.20.20.140">
    <property type="entry name" value="Metal-dependent hydrolases"/>
    <property type="match status" value="1"/>
</dbReference>
<dbReference type="AlphaFoldDB" id="A0A5M6DJ70"/>
<dbReference type="InterPro" id="IPR006680">
    <property type="entry name" value="Amidohydro-rel"/>
</dbReference>